<reference evidence="1" key="1">
    <citation type="submission" date="2022-08" db="EMBL/GenBank/DDBJ databases">
        <authorList>
            <person name="Gutierrez-Valencia J."/>
        </authorList>
    </citation>
    <scope>NUCLEOTIDE SEQUENCE</scope>
</reference>
<keyword evidence="2" id="KW-1185">Reference proteome</keyword>
<organism evidence="1 2">
    <name type="scientific">Linum tenue</name>
    <dbReference type="NCBI Taxonomy" id="586396"/>
    <lineage>
        <taxon>Eukaryota</taxon>
        <taxon>Viridiplantae</taxon>
        <taxon>Streptophyta</taxon>
        <taxon>Embryophyta</taxon>
        <taxon>Tracheophyta</taxon>
        <taxon>Spermatophyta</taxon>
        <taxon>Magnoliopsida</taxon>
        <taxon>eudicotyledons</taxon>
        <taxon>Gunneridae</taxon>
        <taxon>Pentapetalae</taxon>
        <taxon>rosids</taxon>
        <taxon>fabids</taxon>
        <taxon>Malpighiales</taxon>
        <taxon>Linaceae</taxon>
        <taxon>Linum</taxon>
    </lineage>
</organism>
<evidence type="ECO:0000313" key="2">
    <source>
        <dbReference type="Proteomes" id="UP001154282"/>
    </source>
</evidence>
<dbReference type="AlphaFoldDB" id="A0AAV0HZW3"/>
<comment type="caution">
    <text evidence="1">The sequence shown here is derived from an EMBL/GenBank/DDBJ whole genome shotgun (WGS) entry which is preliminary data.</text>
</comment>
<dbReference type="Proteomes" id="UP001154282">
    <property type="component" value="Unassembled WGS sequence"/>
</dbReference>
<dbReference type="EMBL" id="CAMGYJ010000003">
    <property type="protein sequence ID" value="CAI0390897.1"/>
    <property type="molecule type" value="Genomic_DNA"/>
</dbReference>
<proteinExistence type="predicted"/>
<gene>
    <name evidence="1" type="ORF">LITE_LOCUS6908</name>
</gene>
<protein>
    <submittedName>
        <fullName evidence="1">Uncharacterized protein</fullName>
    </submittedName>
</protein>
<accession>A0AAV0HZW3</accession>
<sequence length="31" mass="3178">MELDPGSVLEWGSDAWLASGRGSGDNRGGNS</sequence>
<name>A0AAV0HZW3_9ROSI</name>
<evidence type="ECO:0000313" key="1">
    <source>
        <dbReference type="EMBL" id="CAI0390897.1"/>
    </source>
</evidence>